<dbReference type="InterPro" id="IPR016977">
    <property type="entry name" value="ComGF"/>
</dbReference>
<name>A0A2N7ATV7_9LACO</name>
<reference evidence="2 3" key="1">
    <citation type="submission" date="2017-05" db="EMBL/GenBank/DDBJ databases">
        <title>Lactobacillus nurukis nov., sp. nov., isolated from nuruk.</title>
        <authorList>
            <person name="Kim S.-J."/>
        </authorList>
    </citation>
    <scope>NUCLEOTIDE SEQUENCE [LARGE SCALE GENOMIC DNA]</scope>
    <source>
        <strain evidence="2 3">SYF10-1a</strain>
    </source>
</reference>
<sequence length="150" mass="17577">MKWKNKRDGFALYEAVIALMVTIMTLGILQQSLLLLKSIQNTTFRDQLRWHITQEKLQADLKDSQIVSYDSSKIIFINPKDNKKRVIETYRNGNNDYTLRIRFADQRGQEPIMTNLRKIKIEKFPNLVMITTVNSNKQTSEMYLTFADGN</sequence>
<accession>A0A2N7ATV7</accession>
<dbReference type="AlphaFoldDB" id="A0A2N7ATV7"/>
<dbReference type="OrthoDB" id="2310168at2"/>
<gene>
    <name evidence="2" type="ORF">CBP76_06920</name>
</gene>
<keyword evidence="1" id="KW-0472">Membrane</keyword>
<evidence type="ECO:0000256" key="1">
    <source>
        <dbReference type="SAM" id="Phobius"/>
    </source>
</evidence>
<comment type="caution">
    <text evidence="2">The sequence shown here is derived from an EMBL/GenBank/DDBJ whole genome shotgun (WGS) entry which is preliminary data.</text>
</comment>
<dbReference type="RefSeq" id="WP_102196205.1">
    <property type="nucleotide sequence ID" value="NZ_NIPR01000022.1"/>
</dbReference>
<evidence type="ECO:0008006" key="4">
    <source>
        <dbReference type="Google" id="ProtNLM"/>
    </source>
</evidence>
<feature type="transmembrane region" description="Helical" evidence="1">
    <location>
        <begin position="12"/>
        <end position="36"/>
    </location>
</feature>
<keyword evidence="1" id="KW-1133">Transmembrane helix</keyword>
<organism evidence="2 3">
    <name type="scientific">Companilactobacillus nuruki</name>
    <dbReference type="NCBI Taxonomy" id="1993540"/>
    <lineage>
        <taxon>Bacteria</taxon>
        <taxon>Bacillati</taxon>
        <taxon>Bacillota</taxon>
        <taxon>Bacilli</taxon>
        <taxon>Lactobacillales</taxon>
        <taxon>Lactobacillaceae</taxon>
        <taxon>Companilactobacillus</taxon>
    </lineage>
</organism>
<protein>
    <recommendedName>
        <fullName evidence="4">Competence protein ComGF</fullName>
    </recommendedName>
</protein>
<dbReference type="Pfam" id="PF15980">
    <property type="entry name" value="ComGF"/>
    <property type="match status" value="1"/>
</dbReference>
<keyword evidence="3" id="KW-1185">Reference proteome</keyword>
<evidence type="ECO:0000313" key="2">
    <source>
        <dbReference type="EMBL" id="PMD70216.1"/>
    </source>
</evidence>
<keyword evidence="1" id="KW-0812">Transmembrane</keyword>
<dbReference type="EMBL" id="NIPR01000022">
    <property type="protein sequence ID" value="PMD70216.1"/>
    <property type="molecule type" value="Genomic_DNA"/>
</dbReference>
<evidence type="ECO:0000313" key="3">
    <source>
        <dbReference type="Proteomes" id="UP000235649"/>
    </source>
</evidence>
<dbReference type="Proteomes" id="UP000235649">
    <property type="component" value="Unassembled WGS sequence"/>
</dbReference>
<proteinExistence type="predicted"/>